<dbReference type="InterPro" id="IPR029071">
    <property type="entry name" value="Ubiquitin-like_domsf"/>
</dbReference>
<dbReference type="InterPro" id="IPR021569">
    <property type="entry name" value="TUG-UBL1"/>
</dbReference>
<dbReference type="Pfam" id="PF11470">
    <property type="entry name" value="TUG-UBL1"/>
    <property type="match status" value="1"/>
</dbReference>
<dbReference type="PANTHER" id="PTHR46467:SF1">
    <property type="entry name" value="TETHER CONTAINING UBX DOMAIN FOR GLUT4"/>
    <property type="match status" value="1"/>
</dbReference>
<organism evidence="3 4">
    <name type="scientific">Piptocephalis cylindrospora</name>
    <dbReference type="NCBI Taxonomy" id="1907219"/>
    <lineage>
        <taxon>Eukaryota</taxon>
        <taxon>Fungi</taxon>
        <taxon>Fungi incertae sedis</taxon>
        <taxon>Zoopagomycota</taxon>
        <taxon>Zoopagomycotina</taxon>
        <taxon>Zoopagomycetes</taxon>
        <taxon>Zoopagales</taxon>
        <taxon>Piptocephalidaceae</taxon>
        <taxon>Piptocephalis</taxon>
    </lineage>
</organism>
<reference evidence="4" key="1">
    <citation type="journal article" date="2018" name="Nat. Microbiol.">
        <title>Leveraging single-cell genomics to expand the fungal tree of life.</title>
        <authorList>
            <person name="Ahrendt S.R."/>
            <person name="Quandt C.A."/>
            <person name="Ciobanu D."/>
            <person name="Clum A."/>
            <person name="Salamov A."/>
            <person name="Andreopoulos B."/>
            <person name="Cheng J.F."/>
            <person name="Woyke T."/>
            <person name="Pelin A."/>
            <person name="Henrissat B."/>
            <person name="Reynolds N.K."/>
            <person name="Benny G.L."/>
            <person name="Smith M.E."/>
            <person name="James T.Y."/>
            <person name="Grigoriev I.V."/>
        </authorList>
    </citation>
    <scope>NUCLEOTIDE SEQUENCE [LARGE SCALE GENOMIC DNA]</scope>
</reference>
<accession>A0A4P9YAW4</accession>
<protein>
    <recommendedName>
        <fullName evidence="2">UBX domain-containing protein</fullName>
    </recommendedName>
</protein>
<feature type="domain" description="UBX" evidence="2">
    <location>
        <begin position="322"/>
        <end position="399"/>
    </location>
</feature>
<dbReference type="Gene3D" id="3.10.20.90">
    <property type="entry name" value="Phosphatidylinositol 3-kinase Catalytic Subunit, Chain A, domain 1"/>
    <property type="match status" value="2"/>
</dbReference>
<sequence length="436" mass="47353">MIQEEGNRRHIKEFWERDGDPRAKTVKTTPGMTLHELGKQALEQSGKAKTSSPFNLRQGRTTLNSSLTVRQAHLPQGAKLTLSFTDGSTRAALVSVGLQVEGNPRVVDKFASTSTLQHILDSFHQSYPDGGMQGKVQSPSSPAQSTLPTWHAPALHILGRDYRGRDTLTGTTLQDLGLTQGNVGIRLIYYPSTEAPSIISPPVSTEGEITGKEGLRKKFMGIPPTRTDTPPVPPPSSSEPSPCPSTPDHPARATQVFQAPKAGNMGPLASKIELPDDFFTLTSAELKAELEAQKRRRSLGNQVISSKTKESMGKGRGDKGKKMFPRTLIRVRFPDQVQIQSTFSSSDTLSDVSEWVKSCLEVSETPVVLYTSPPKCIHRTEDPGSLLDRGFAPATLLYLLPSSSGQALNLKESMMEKAVPISLAREDGEEKDQGGC</sequence>
<dbReference type="GO" id="GO:0012506">
    <property type="term" value="C:vesicle membrane"/>
    <property type="evidence" value="ECO:0007669"/>
    <property type="project" value="TreeGrafter"/>
</dbReference>
<feature type="region of interest" description="Disordered" evidence="1">
    <location>
        <begin position="221"/>
        <end position="251"/>
    </location>
</feature>
<dbReference type="OrthoDB" id="440781at2759"/>
<dbReference type="InterPro" id="IPR001012">
    <property type="entry name" value="UBX_dom"/>
</dbReference>
<gene>
    <name evidence="3" type="ORF">BJ684DRAFT_14495</name>
</gene>
<dbReference type="PROSITE" id="PS50033">
    <property type="entry name" value="UBX"/>
    <property type="match status" value="1"/>
</dbReference>
<dbReference type="PANTHER" id="PTHR46467">
    <property type="entry name" value="TETHER CONTAINING UBX DOMAIN FOR GLUT4"/>
    <property type="match status" value="1"/>
</dbReference>
<evidence type="ECO:0000313" key="3">
    <source>
        <dbReference type="EMBL" id="RKP15250.1"/>
    </source>
</evidence>
<evidence type="ECO:0000259" key="2">
    <source>
        <dbReference type="PROSITE" id="PS50033"/>
    </source>
</evidence>
<proteinExistence type="predicted"/>
<dbReference type="AlphaFoldDB" id="A0A4P9YAW4"/>
<feature type="compositionally biased region" description="Pro residues" evidence="1">
    <location>
        <begin position="230"/>
        <end position="247"/>
    </location>
</feature>
<dbReference type="GO" id="GO:0005634">
    <property type="term" value="C:nucleus"/>
    <property type="evidence" value="ECO:0007669"/>
    <property type="project" value="TreeGrafter"/>
</dbReference>
<dbReference type="SUPFAM" id="SSF54236">
    <property type="entry name" value="Ubiquitin-like"/>
    <property type="match status" value="2"/>
</dbReference>
<evidence type="ECO:0000313" key="4">
    <source>
        <dbReference type="Proteomes" id="UP000267251"/>
    </source>
</evidence>
<dbReference type="EMBL" id="KZ987746">
    <property type="protein sequence ID" value="RKP15250.1"/>
    <property type="molecule type" value="Genomic_DNA"/>
</dbReference>
<dbReference type="Pfam" id="PF00789">
    <property type="entry name" value="UBX"/>
    <property type="match status" value="1"/>
</dbReference>
<dbReference type="Proteomes" id="UP000267251">
    <property type="component" value="Unassembled WGS sequence"/>
</dbReference>
<dbReference type="GO" id="GO:0005737">
    <property type="term" value="C:cytoplasm"/>
    <property type="evidence" value="ECO:0007669"/>
    <property type="project" value="TreeGrafter"/>
</dbReference>
<name>A0A4P9YAW4_9FUNG</name>
<keyword evidence="4" id="KW-1185">Reference proteome</keyword>
<evidence type="ECO:0000256" key="1">
    <source>
        <dbReference type="SAM" id="MobiDB-lite"/>
    </source>
</evidence>
<dbReference type="GO" id="GO:0006886">
    <property type="term" value="P:intracellular protein transport"/>
    <property type="evidence" value="ECO:0007669"/>
    <property type="project" value="TreeGrafter"/>
</dbReference>